<accession>G4N912</accession>
<dbReference type="VEuPathDB" id="FungiDB:MGG_17230"/>
<dbReference type="GeneID" id="12986529"/>
<feature type="signal peptide" evidence="1">
    <location>
        <begin position="1"/>
        <end position="16"/>
    </location>
</feature>
<keyword evidence="3" id="KW-1185">Reference proteome</keyword>
<dbReference type="RefSeq" id="XP_003717426.1">
    <property type="nucleotide sequence ID" value="XM_003717378.1"/>
</dbReference>
<feature type="chain" id="PRO_5003466718" evidence="1">
    <location>
        <begin position="17"/>
        <end position="108"/>
    </location>
</feature>
<reference evidence="2 3" key="1">
    <citation type="journal article" date="2005" name="Nature">
        <title>The genome sequence of the rice blast fungus Magnaporthe grisea.</title>
        <authorList>
            <person name="Dean R.A."/>
            <person name="Talbot N.J."/>
            <person name="Ebbole D.J."/>
            <person name="Farman M.L."/>
            <person name="Mitchell T.K."/>
            <person name="Orbach M.J."/>
            <person name="Thon M."/>
            <person name="Kulkarni R."/>
            <person name="Xu J.R."/>
            <person name="Pan H."/>
            <person name="Read N.D."/>
            <person name="Lee Y.H."/>
            <person name="Carbone I."/>
            <person name="Brown D."/>
            <person name="Oh Y.Y."/>
            <person name="Donofrio N."/>
            <person name="Jeong J.S."/>
            <person name="Soanes D.M."/>
            <person name="Djonovic S."/>
            <person name="Kolomiets E."/>
            <person name="Rehmeyer C."/>
            <person name="Li W."/>
            <person name="Harding M."/>
            <person name="Kim S."/>
            <person name="Lebrun M.H."/>
            <person name="Bohnert H."/>
            <person name="Coughlan S."/>
            <person name="Butler J."/>
            <person name="Calvo S."/>
            <person name="Ma L.J."/>
            <person name="Nicol R."/>
            <person name="Purcell S."/>
            <person name="Nusbaum C."/>
            <person name="Galagan J.E."/>
            <person name="Birren B.W."/>
        </authorList>
    </citation>
    <scope>NUCLEOTIDE SEQUENCE [LARGE SCALE GENOMIC DNA]</scope>
    <source>
        <strain evidence="3">70-15 / ATCC MYA-4617 / FGSC 8958</strain>
    </source>
</reference>
<organism evidence="2 3">
    <name type="scientific">Pyricularia oryzae (strain 70-15 / ATCC MYA-4617 / FGSC 8958)</name>
    <name type="common">Rice blast fungus</name>
    <name type="synonym">Magnaporthe oryzae</name>
    <dbReference type="NCBI Taxonomy" id="242507"/>
    <lineage>
        <taxon>Eukaryota</taxon>
        <taxon>Fungi</taxon>
        <taxon>Dikarya</taxon>
        <taxon>Ascomycota</taxon>
        <taxon>Pezizomycotina</taxon>
        <taxon>Sordariomycetes</taxon>
        <taxon>Sordariomycetidae</taxon>
        <taxon>Magnaporthales</taxon>
        <taxon>Pyriculariaceae</taxon>
        <taxon>Pyricularia</taxon>
    </lineage>
</organism>
<keyword evidence="1" id="KW-0732">Signal</keyword>
<evidence type="ECO:0000256" key="1">
    <source>
        <dbReference type="SAM" id="SignalP"/>
    </source>
</evidence>
<dbReference type="KEGG" id="mgr:MGG_17230"/>
<reference key="2">
    <citation type="submission" date="2011-05" db="EMBL/GenBank/DDBJ databases">
        <title>The Genome Sequence of Magnaporthe oryzae 70-15.</title>
        <authorList>
            <consortium name="The Broad Institute Genome Sequencing Platform"/>
            <person name="Ma L.-J."/>
            <person name="Dead R."/>
            <person name="Young S.K."/>
            <person name="Zeng Q."/>
            <person name="Gargeya S."/>
            <person name="Fitzgerald M."/>
            <person name="Haas B."/>
            <person name="Abouelleil A."/>
            <person name="Alvarado L."/>
            <person name="Arachchi H.M."/>
            <person name="Berlin A."/>
            <person name="Brown A."/>
            <person name="Chapman S.B."/>
            <person name="Chen Z."/>
            <person name="Dunbar C."/>
            <person name="Freedman E."/>
            <person name="Gearin G."/>
            <person name="Gellesch M."/>
            <person name="Goldberg J."/>
            <person name="Griggs A."/>
            <person name="Gujja S."/>
            <person name="Heiman D."/>
            <person name="Howarth C."/>
            <person name="Larson L."/>
            <person name="Lui A."/>
            <person name="MacDonald P.J.P."/>
            <person name="Mehta T."/>
            <person name="Montmayeur A."/>
            <person name="Murphy C."/>
            <person name="Neiman D."/>
            <person name="Pearson M."/>
            <person name="Priest M."/>
            <person name="Roberts A."/>
            <person name="Saif S."/>
            <person name="Shea T."/>
            <person name="Shenoy N."/>
            <person name="Sisk P."/>
            <person name="Stolte C."/>
            <person name="Sykes S."/>
            <person name="Yandava C."/>
            <person name="Wortman J."/>
            <person name="Nusbaum C."/>
            <person name="Birren B."/>
        </authorList>
    </citation>
    <scope>NUCLEOTIDE SEQUENCE</scope>
    <source>
        <strain>70-15</strain>
    </source>
</reference>
<sequence>MPLAIFFNLTFGLVVAVASSLVAGSVSGLVAGSVSDLAAGLAAGSVSDLAAGLAAGSAAGSAAGLAAGLDSLMLADCCRRKVHWWIALIQDPAGLPTRRRVNRSDGRN</sequence>
<dbReference type="InParanoid" id="G4N912"/>
<dbReference type="HOGENOM" id="CLU_2197479_0_0_1"/>
<evidence type="ECO:0000313" key="3">
    <source>
        <dbReference type="Proteomes" id="UP000009058"/>
    </source>
</evidence>
<protein>
    <submittedName>
        <fullName evidence="2">Uncharacterized protein</fullName>
    </submittedName>
</protein>
<dbReference type="AlphaFoldDB" id="G4N912"/>
<dbReference type="EMBL" id="CM001234">
    <property type="protein sequence ID" value="EHA51107.1"/>
    <property type="molecule type" value="Genomic_DNA"/>
</dbReference>
<dbReference type="Proteomes" id="UP000009058">
    <property type="component" value="Chromosome 4"/>
</dbReference>
<proteinExistence type="predicted"/>
<evidence type="ECO:0000313" key="2">
    <source>
        <dbReference type="EMBL" id="EHA51107.1"/>
    </source>
</evidence>
<name>G4N912_PYRO7</name>
<gene>
    <name evidence="2" type="ORF">MGG_17230</name>
</gene>